<reference evidence="1" key="1">
    <citation type="submission" date="2021-06" db="EMBL/GenBank/DDBJ databases">
        <authorList>
            <person name="Kallberg Y."/>
            <person name="Tangrot J."/>
            <person name="Rosling A."/>
        </authorList>
    </citation>
    <scope>NUCLEOTIDE SEQUENCE</scope>
    <source>
        <strain evidence="1">IL203A</strain>
    </source>
</reference>
<evidence type="ECO:0000313" key="2">
    <source>
        <dbReference type="Proteomes" id="UP000789702"/>
    </source>
</evidence>
<dbReference type="Proteomes" id="UP000789702">
    <property type="component" value="Unassembled WGS sequence"/>
</dbReference>
<comment type="caution">
    <text evidence="1">The sequence shown here is derived from an EMBL/GenBank/DDBJ whole genome shotgun (WGS) entry which is preliminary data.</text>
</comment>
<name>A0ACA9LLL2_9GLOM</name>
<proteinExistence type="predicted"/>
<accession>A0ACA9LLL2</accession>
<organism evidence="1 2">
    <name type="scientific">Dentiscutata heterogama</name>
    <dbReference type="NCBI Taxonomy" id="1316150"/>
    <lineage>
        <taxon>Eukaryota</taxon>
        <taxon>Fungi</taxon>
        <taxon>Fungi incertae sedis</taxon>
        <taxon>Mucoromycota</taxon>
        <taxon>Glomeromycotina</taxon>
        <taxon>Glomeromycetes</taxon>
        <taxon>Diversisporales</taxon>
        <taxon>Gigasporaceae</taxon>
        <taxon>Dentiscutata</taxon>
    </lineage>
</organism>
<sequence length="123" mass="14564">MSVGKMLAEKLQYRFINSELFYRYLEYYFDDNISVSELIKNLENLKKNYKLILTIEQLDEQDYNYSGERASELSKNNELRKAINSTIKNITKKKGYVITRHDTTTNILPHTELKIVLLAEFET</sequence>
<gene>
    <name evidence="1" type="ORF">DHETER_LOCUS4487</name>
</gene>
<protein>
    <submittedName>
        <fullName evidence="1">5743_t:CDS:1</fullName>
    </submittedName>
</protein>
<keyword evidence="2" id="KW-1185">Reference proteome</keyword>
<evidence type="ECO:0000313" key="1">
    <source>
        <dbReference type="EMBL" id="CAG8533817.1"/>
    </source>
</evidence>
<dbReference type="EMBL" id="CAJVPU010004498">
    <property type="protein sequence ID" value="CAG8533817.1"/>
    <property type="molecule type" value="Genomic_DNA"/>
</dbReference>